<dbReference type="InterPro" id="IPR000572">
    <property type="entry name" value="OxRdtase_Mopterin-bd_dom"/>
</dbReference>
<feature type="domain" description="Moybdenum cofactor oxidoreductase dimerisation" evidence="2">
    <location>
        <begin position="215"/>
        <end position="327"/>
    </location>
</feature>
<organism evidence="3 4">
    <name type="scientific">Paenibacillus allorhizosphaerae</name>
    <dbReference type="NCBI Taxonomy" id="2849866"/>
    <lineage>
        <taxon>Bacteria</taxon>
        <taxon>Bacillati</taxon>
        <taxon>Bacillota</taxon>
        <taxon>Bacilli</taxon>
        <taxon>Bacillales</taxon>
        <taxon>Paenibacillaceae</taxon>
        <taxon>Paenibacillus</taxon>
    </lineage>
</organism>
<dbReference type="InterPro" id="IPR005066">
    <property type="entry name" value="MoCF_OxRdtse_dimer"/>
</dbReference>
<dbReference type="Pfam" id="PF00174">
    <property type="entry name" value="Oxidored_molyb"/>
    <property type="match status" value="1"/>
</dbReference>
<evidence type="ECO:0000259" key="2">
    <source>
        <dbReference type="Pfam" id="PF03404"/>
    </source>
</evidence>
<dbReference type="GO" id="GO:0016491">
    <property type="term" value="F:oxidoreductase activity"/>
    <property type="evidence" value="ECO:0007669"/>
    <property type="project" value="UniProtKB-KW"/>
</dbReference>
<dbReference type="PANTHER" id="PTHR19372:SF7">
    <property type="entry name" value="SULFITE OXIDASE, MITOCHONDRIAL"/>
    <property type="match status" value="1"/>
</dbReference>
<dbReference type="Proteomes" id="UP000730618">
    <property type="component" value="Unassembled WGS sequence"/>
</dbReference>
<dbReference type="Pfam" id="PF03404">
    <property type="entry name" value="Mo-co_dimer"/>
    <property type="match status" value="1"/>
</dbReference>
<dbReference type="EMBL" id="CAJVCE010000005">
    <property type="protein sequence ID" value="CAG7635836.1"/>
    <property type="molecule type" value="Genomic_DNA"/>
</dbReference>
<name>A0ABN7TLD3_9BACL</name>
<feature type="domain" description="Oxidoreductase molybdopterin-binding" evidence="1">
    <location>
        <begin position="19"/>
        <end position="191"/>
    </location>
</feature>
<proteinExistence type="predicted"/>
<accession>A0ABN7TLD3</accession>
<reference evidence="3 4" key="1">
    <citation type="submission" date="2021-06" db="EMBL/GenBank/DDBJ databases">
        <authorList>
            <person name="Criscuolo A."/>
        </authorList>
    </citation>
    <scope>NUCLEOTIDE SEQUENCE [LARGE SCALE GENOMIC DNA]</scope>
    <source>
        <strain evidence="4">CIP 111802</strain>
    </source>
</reference>
<dbReference type="PANTHER" id="PTHR19372">
    <property type="entry name" value="SULFITE REDUCTASE"/>
    <property type="match status" value="1"/>
</dbReference>
<evidence type="ECO:0000259" key="1">
    <source>
        <dbReference type="Pfam" id="PF00174"/>
    </source>
</evidence>
<sequence>MLSLSSRITPDHLFYIRNHFPYPGVDVRTWELQIEGLVDRPIYLRYQDLNRMHQVSIPVTLECAGDKRAFFHPKVRGEQWESGASSHAIWTGVRLVDVLSFAGVQMNAMEVTFEGMDKGTRTDMPGEFAYIRSLPIKEALHPNILIALYMNGKPLPDQHGFPARLIVPGWYGMASVKWLHRIKVIDQPFHGPFQTIDYVYERNHSLAPFTEPVTTIRLNSTMARPTDQEVLAKGEHWLVGTAISGTYPVVLVEISTDHGVTWQPASWLDPHEPYSWRRWCLKWTVTKSGTYEIRVRAVDAAGYAQPETADWNKKGYGYNAVQKIQVYVD</sequence>
<protein>
    <submittedName>
        <fullName evidence="3">Protein-methionine-sulfoxide reductase catalytic subunit MsrP</fullName>
        <ecNumber evidence="3">1.8.5.-</ecNumber>
    </submittedName>
</protein>
<dbReference type="EC" id="1.8.5.-" evidence="3"/>
<dbReference type="RefSeq" id="WP_218098518.1">
    <property type="nucleotide sequence ID" value="NZ_CAJVCE010000005.1"/>
</dbReference>
<keyword evidence="3" id="KW-0560">Oxidoreductase</keyword>
<gene>
    <name evidence="3" type="primary">msrP_1</name>
    <name evidence="3" type="ORF">PAECIP111802_02185</name>
</gene>
<keyword evidence="4" id="KW-1185">Reference proteome</keyword>
<evidence type="ECO:0000313" key="4">
    <source>
        <dbReference type="Proteomes" id="UP000730618"/>
    </source>
</evidence>
<comment type="caution">
    <text evidence="3">The sequence shown here is derived from an EMBL/GenBank/DDBJ whole genome shotgun (WGS) entry which is preliminary data.</text>
</comment>
<dbReference type="CDD" id="cd02110">
    <property type="entry name" value="SO_family_Moco_dimer"/>
    <property type="match status" value="1"/>
</dbReference>
<evidence type="ECO:0000313" key="3">
    <source>
        <dbReference type="EMBL" id="CAG7635836.1"/>
    </source>
</evidence>